<dbReference type="AlphaFoldDB" id="A0A0L6UKP2"/>
<dbReference type="VEuPathDB" id="FungiDB:VP01_51g11"/>
<dbReference type="Proteomes" id="UP000037035">
    <property type="component" value="Unassembled WGS sequence"/>
</dbReference>
<keyword evidence="2" id="KW-1185">Reference proteome</keyword>
<gene>
    <name evidence="1" type="ORF">VP01_51g11</name>
</gene>
<reference evidence="1 2" key="1">
    <citation type="submission" date="2015-08" db="EMBL/GenBank/DDBJ databases">
        <title>Next Generation Sequencing and Analysis of the Genome of Puccinia sorghi L Schw, the Causal Agent of Maize Common Rust.</title>
        <authorList>
            <person name="Rochi L."/>
            <person name="Burguener G."/>
            <person name="Darino M."/>
            <person name="Turjanski A."/>
            <person name="Kreff E."/>
            <person name="Dieguez M.J."/>
            <person name="Sacco F."/>
        </authorList>
    </citation>
    <scope>NUCLEOTIDE SEQUENCE [LARGE SCALE GENOMIC DNA]</scope>
    <source>
        <strain evidence="1 2">RO10H11247</strain>
    </source>
</reference>
<accession>A0A0L6UKP2</accession>
<evidence type="ECO:0000313" key="1">
    <source>
        <dbReference type="EMBL" id="KNZ49121.1"/>
    </source>
</evidence>
<sequence length="148" mass="16652">MIKHLSRLHNIVDLNKIGKHQTCVTSHLKQKPIECHDILTPKTSPKVKAMSHVMFPEREIINILVSLPAIYGKHKGENFDLALFDTLKQLKLTNYMVSITTDNASNNTTLAEKAEELISGTFQASNHLLEGMAHVIDLEAREGLGYFF</sequence>
<protein>
    <recommendedName>
        <fullName evidence="3">DUF659 domain-containing protein</fullName>
    </recommendedName>
</protein>
<dbReference type="OrthoDB" id="3259198at2759"/>
<evidence type="ECO:0000313" key="2">
    <source>
        <dbReference type="Proteomes" id="UP000037035"/>
    </source>
</evidence>
<organism evidence="1 2">
    <name type="scientific">Puccinia sorghi</name>
    <dbReference type="NCBI Taxonomy" id="27349"/>
    <lineage>
        <taxon>Eukaryota</taxon>
        <taxon>Fungi</taxon>
        <taxon>Dikarya</taxon>
        <taxon>Basidiomycota</taxon>
        <taxon>Pucciniomycotina</taxon>
        <taxon>Pucciniomycetes</taxon>
        <taxon>Pucciniales</taxon>
        <taxon>Pucciniaceae</taxon>
        <taxon>Puccinia</taxon>
    </lineage>
</organism>
<name>A0A0L6UKP2_9BASI</name>
<proteinExistence type="predicted"/>
<evidence type="ECO:0008006" key="3">
    <source>
        <dbReference type="Google" id="ProtNLM"/>
    </source>
</evidence>
<dbReference type="STRING" id="27349.A0A0L6UKP2"/>
<dbReference type="EMBL" id="LAVV01010387">
    <property type="protein sequence ID" value="KNZ49121.1"/>
    <property type="molecule type" value="Genomic_DNA"/>
</dbReference>
<comment type="caution">
    <text evidence="1">The sequence shown here is derived from an EMBL/GenBank/DDBJ whole genome shotgun (WGS) entry which is preliminary data.</text>
</comment>